<feature type="compositionally biased region" description="Basic and acidic residues" evidence="9">
    <location>
        <begin position="247"/>
        <end position="264"/>
    </location>
</feature>
<dbReference type="GO" id="GO:0043489">
    <property type="term" value="P:RNA stabilization"/>
    <property type="evidence" value="ECO:0007669"/>
    <property type="project" value="UniProtKB-ARBA"/>
</dbReference>
<evidence type="ECO:0000256" key="9">
    <source>
        <dbReference type="SAM" id="MobiDB-lite"/>
    </source>
</evidence>
<comment type="subcellular location">
    <subcellularLocation>
        <location evidence="1">Nucleus</location>
    </subcellularLocation>
</comment>
<feature type="compositionally biased region" description="Polar residues" evidence="9">
    <location>
        <begin position="352"/>
        <end position="373"/>
    </location>
</feature>
<organism evidence="10 11">
    <name type="scientific">Gryllus longicercus</name>
    <dbReference type="NCBI Taxonomy" id="2509291"/>
    <lineage>
        <taxon>Eukaryota</taxon>
        <taxon>Metazoa</taxon>
        <taxon>Ecdysozoa</taxon>
        <taxon>Arthropoda</taxon>
        <taxon>Hexapoda</taxon>
        <taxon>Insecta</taxon>
        <taxon>Pterygota</taxon>
        <taxon>Neoptera</taxon>
        <taxon>Polyneoptera</taxon>
        <taxon>Orthoptera</taxon>
        <taxon>Ensifera</taxon>
        <taxon>Gryllidea</taxon>
        <taxon>Grylloidea</taxon>
        <taxon>Gryllidae</taxon>
        <taxon>Gryllinae</taxon>
        <taxon>Gryllus</taxon>
    </lineage>
</organism>
<proteinExistence type="inferred from homology"/>
<keyword evidence="5" id="KW-0698">rRNA processing</keyword>
<evidence type="ECO:0000313" key="10">
    <source>
        <dbReference type="EMBL" id="KAK7865620.1"/>
    </source>
</evidence>
<feature type="region of interest" description="Disordered" evidence="9">
    <location>
        <begin position="230"/>
        <end position="282"/>
    </location>
</feature>
<evidence type="ECO:0000256" key="4">
    <source>
        <dbReference type="ARBA" id="ARBA00022517"/>
    </source>
</evidence>
<dbReference type="GO" id="GO:0001522">
    <property type="term" value="P:pseudouridine synthesis"/>
    <property type="evidence" value="ECO:0007669"/>
    <property type="project" value="InterPro"/>
</dbReference>
<dbReference type="PANTHER" id="PTHR31633">
    <property type="entry name" value="H/ACA RIBONUCLEOPROTEIN COMPLEX NON-CORE SUBUNIT NAF1"/>
    <property type="match status" value="1"/>
</dbReference>
<gene>
    <name evidence="10" type="ORF">R5R35_009787</name>
</gene>
<dbReference type="Proteomes" id="UP001378592">
    <property type="component" value="Unassembled WGS sequence"/>
</dbReference>
<dbReference type="InterPro" id="IPR038664">
    <property type="entry name" value="Gar1/Naf1_Cbf5-bd_sf"/>
</dbReference>
<dbReference type="InterPro" id="IPR040309">
    <property type="entry name" value="Naf1"/>
</dbReference>
<protein>
    <recommendedName>
        <fullName evidence="3">H/ACA ribonucleoprotein complex non-core subunit NAF1</fullName>
    </recommendedName>
</protein>
<evidence type="ECO:0000256" key="5">
    <source>
        <dbReference type="ARBA" id="ARBA00022552"/>
    </source>
</evidence>
<dbReference type="Pfam" id="PF04410">
    <property type="entry name" value="Gar1"/>
    <property type="match status" value="1"/>
</dbReference>
<keyword evidence="11" id="KW-1185">Reference proteome</keyword>
<sequence>MEASGDVNGDTLLLDSNDPNVIDTRVLKETVPKTNSTNYDAESGMLDNSTSKTKNLSDNNCNLQTEVINNGGESTSDSVKEAQFLETVISNDQLESKMTNVKDENDLNLPGNVKNINDRRQQSANSENSVLVQEMQCNLVNHAGKNLGINSEQLLTKSGATNLEGCTSGNIDHISNSTSCSGIVKQYVNDEKIDGSVTKVISDNNDVEDMVTEDHLEGNETDMAGHVIETKALPDNNSNNILACNRDSGKTRDQEEINETKEKNGNPNSSIDNSEPMVTDDPVKKAKVVNETQSDSEDNTDMNNGMEGIRNESVVEAMNKDQSWKSDKVYKKDLRSLKLLCDYGSDSDGNDNEVTMNEEASNSNKTIVSSVPSVNPCPAVNQEYREPEVLAVSDSEESDSSDETSSTSSATSSSSSDETEEESEDESVVVERKAKKEIPKTKGELGLEDLPPIEDLHITVPESECVEIGKVLSIVDSLVVVQSIKGCPSLDLDSVLFLDNGHKALGEVFDVFGKVSEACYCVRFNSKDHALSKGVEVGMPVFYAPRTEYSKYVFLADLTRMKGSDASWAHNNEPPTRFLDYSDDEQERRARKGNKPPVRNVEREETQPQAKRYNWRGVKSEGGNGAPTSPRSNRSWATPFNRYVSNAPSSPPPSPCPSPGPKPLIRPSSFRNSGPPLPHGHHFERSFRAPLHHAGPGFQPPMQTPPHRNDGPPQPHFRDKSPLGGPPHWYRPQSSYMPPPPQSHFHNAAAGAPPMSGTSSQMLPPQFGRADIKYDMNIPSPQPPYSQNQNGSGTMDMNDGGYRQANLMRPTSIPNPGLFAVEPSNGFKVEDPPSFPQSEFPSLRQDFHGSYGGGPQGAFGGQQPIFMNPNVPPPPSASHQSPPSRHPHSGW</sequence>
<comment type="caution">
    <text evidence="10">The sequence shown here is derived from an EMBL/GenBank/DDBJ whole genome shotgun (WGS) entry which is preliminary data.</text>
</comment>
<keyword evidence="4" id="KW-0690">Ribosome biogenesis</keyword>
<feature type="compositionally biased region" description="Gly residues" evidence="9">
    <location>
        <begin position="850"/>
        <end position="860"/>
    </location>
</feature>
<reference evidence="10 11" key="1">
    <citation type="submission" date="2024-03" db="EMBL/GenBank/DDBJ databases">
        <title>The genome assembly and annotation of the cricket Gryllus longicercus Weissman &amp; Gray.</title>
        <authorList>
            <person name="Szrajer S."/>
            <person name="Gray D."/>
            <person name="Ylla G."/>
        </authorList>
    </citation>
    <scope>NUCLEOTIDE SEQUENCE [LARGE SCALE GENOMIC DNA]</scope>
    <source>
        <strain evidence="10">DAG 2021-001</strain>
        <tissue evidence="10">Whole body minus gut</tissue>
    </source>
</reference>
<dbReference type="InterPro" id="IPR007504">
    <property type="entry name" value="H/ACA_rnp_Gar1/Naf1"/>
</dbReference>
<feature type="region of interest" description="Disordered" evidence="9">
    <location>
        <begin position="565"/>
        <end position="766"/>
    </location>
</feature>
<feature type="compositionally biased region" description="Low complexity" evidence="9">
    <location>
        <begin position="403"/>
        <end position="416"/>
    </location>
</feature>
<dbReference type="GO" id="GO:0005732">
    <property type="term" value="C:sno(s)RNA-containing ribonucleoprotein complex"/>
    <property type="evidence" value="ECO:0007669"/>
    <property type="project" value="InterPro"/>
</dbReference>
<evidence type="ECO:0000256" key="8">
    <source>
        <dbReference type="ARBA" id="ARBA00023242"/>
    </source>
</evidence>
<dbReference type="GO" id="GO:0003723">
    <property type="term" value="F:RNA binding"/>
    <property type="evidence" value="ECO:0007669"/>
    <property type="project" value="UniProtKB-KW"/>
</dbReference>
<keyword evidence="8" id="KW-0539">Nucleus</keyword>
<evidence type="ECO:0000256" key="2">
    <source>
        <dbReference type="ARBA" id="ARBA00009801"/>
    </source>
</evidence>
<dbReference type="GO" id="GO:0005634">
    <property type="term" value="C:nucleus"/>
    <property type="evidence" value="ECO:0007669"/>
    <property type="project" value="UniProtKB-SubCell"/>
</dbReference>
<comment type="similarity">
    <text evidence="2">Belongs to the NAF1 family.</text>
</comment>
<evidence type="ECO:0000256" key="3">
    <source>
        <dbReference type="ARBA" id="ARBA00021438"/>
    </source>
</evidence>
<feature type="region of interest" description="Disordered" evidence="9">
    <location>
        <begin position="830"/>
        <end position="891"/>
    </location>
</feature>
<dbReference type="GO" id="GO:0000493">
    <property type="term" value="P:box H/ACA snoRNP assembly"/>
    <property type="evidence" value="ECO:0007669"/>
    <property type="project" value="InterPro"/>
</dbReference>
<dbReference type="GO" id="GO:0006364">
    <property type="term" value="P:rRNA processing"/>
    <property type="evidence" value="ECO:0007669"/>
    <property type="project" value="UniProtKB-KW"/>
</dbReference>
<name>A0AAN9Z8B2_9ORTH</name>
<feature type="region of interest" description="Disordered" evidence="9">
    <location>
        <begin position="343"/>
        <end position="435"/>
    </location>
</feature>
<feature type="compositionally biased region" description="Polar residues" evidence="9">
    <location>
        <begin position="626"/>
        <end position="647"/>
    </location>
</feature>
<accession>A0AAN9Z8B2</accession>
<feature type="compositionally biased region" description="Acidic residues" evidence="9">
    <location>
        <begin position="417"/>
        <end position="428"/>
    </location>
</feature>
<dbReference type="AlphaFoldDB" id="A0AAN9Z8B2"/>
<dbReference type="EMBL" id="JAZDUA010000170">
    <property type="protein sequence ID" value="KAK7865620.1"/>
    <property type="molecule type" value="Genomic_DNA"/>
</dbReference>
<dbReference type="FunFam" id="2.40.10.230:FF:000002">
    <property type="entry name" value="H/ACA ribonucleoprotein complex non-core subunit NAF1"/>
    <property type="match status" value="1"/>
</dbReference>
<feature type="region of interest" description="Disordered" evidence="9">
    <location>
        <begin position="35"/>
        <end position="57"/>
    </location>
</feature>
<keyword evidence="6" id="KW-0597">Phosphoprotein</keyword>
<evidence type="ECO:0000256" key="6">
    <source>
        <dbReference type="ARBA" id="ARBA00022553"/>
    </source>
</evidence>
<keyword evidence="7" id="KW-0694">RNA-binding</keyword>
<dbReference type="Gene3D" id="2.40.10.230">
    <property type="entry name" value="Probable tRNA pseudouridine synthase domain"/>
    <property type="match status" value="1"/>
</dbReference>
<evidence type="ECO:0000256" key="7">
    <source>
        <dbReference type="ARBA" id="ARBA00022884"/>
    </source>
</evidence>
<dbReference type="PANTHER" id="PTHR31633:SF1">
    <property type="entry name" value="H_ACA RIBONUCLEOPROTEIN COMPLEX NON-CORE SUBUNIT NAF1"/>
    <property type="match status" value="1"/>
</dbReference>
<evidence type="ECO:0000256" key="1">
    <source>
        <dbReference type="ARBA" id="ARBA00004123"/>
    </source>
</evidence>
<dbReference type="SUPFAM" id="SSF50447">
    <property type="entry name" value="Translation proteins"/>
    <property type="match status" value="1"/>
</dbReference>
<feature type="compositionally biased region" description="Pro residues" evidence="9">
    <location>
        <begin position="649"/>
        <end position="664"/>
    </location>
</feature>
<evidence type="ECO:0000313" key="11">
    <source>
        <dbReference type="Proteomes" id="UP001378592"/>
    </source>
</evidence>
<dbReference type="InterPro" id="IPR009000">
    <property type="entry name" value="Transl_B-barrel_sf"/>
</dbReference>